<feature type="compositionally biased region" description="Basic residues" evidence="1">
    <location>
        <begin position="242"/>
        <end position="251"/>
    </location>
</feature>
<dbReference type="EMBL" id="CM003536">
    <property type="protein sequence ID" value="RCV42085.1"/>
    <property type="molecule type" value="Genomic_DNA"/>
</dbReference>
<dbReference type="AlphaFoldDB" id="A0A368SI27"/>
<feature type="compositionally biased region" description="Low complexity" evidence="1">
    <location>
        <begin position="370"/>
        <end position="380"/>
    </location>
</feature>
<evidence type="ECO:0000256" key="1">
    <source>
        <dbReference type="SAM" id="MobiDB-lite"/>
    </source>
</evidence>
<sequence>MPWLPPHRHVHRIHITPPEFGRWRWLGSSAGLQRVDWEVDQDIHGRCRWLDRALPTTAIGRIARCPPPPLLGARWRRQGIAERPVVLAWREGRVGSTPVRVRDSVGRSEAARRGGAQRRRMEDSGRRGRGEEARSPDGRCGHLGPTPAAEAAGTAATPAPALAAKATSVAPLARPHGEAGAAFTPAPAPTAEAASMATSGTGGRPTPAPQRRTDGIDQARPAGAAVRVASRLQLHGGDRRHSPSKAGRRGRLNPGKGSGGVPSPPLLCSSSRSHPQFSFSAAILCRDELNSAHPYALRCICCLHDLLLLLHRIRHSRAQAFVHRCEPSLHSPSVRGKLREGARVVRCGGGGHTATEWEADSLGGRRRSSSSEAGAAANSGREPKWCGAGEGDRLQRIGRSTPWAGTGAAQRGGSAGRGGAAMGSRTRGRRGTWRGGERRGAGLEGGTRPRVGQPRARLRRHRVRELANDLAAVADPHGPALPAAGRTGAVIGRRRRRPLGAPPTCPLGVVPPLPNADLLLDPDGDFSFSDLNFPSLSDESPAASDPTPPRPPPQAAPAPPPHPPGGSHTRSLSPKAFSERSAGL</sequence>
<organism evidence="2">
    <name type="scientific">Setaria italica</name>
    <name type="common">Foxtail millet</name>
    <name type="synonym">Panicum italicum</name>
    <dbReference type="NCBI Taxonomy" id="4555"/>
    <lineage>
        <taxon>Eukaryota</taxon>
        <taxon>Viridiplantae</taxon>
        <taxon>Streptophyta</taxon>
        <taxon>Embryophyta</taxon>
        <taxon>Tracheophyta</taxon>
        <taxon>Spermatophyta</taxon>
        <taxon>Magnoliopsida</taxon>
        <taxon>Liliopsida</taxon>
        <taxon>Poales</taxon>
        <taxon>Poaceae</taxon>
        <taxon>PACMAD clade</taxon>
        <taxon>Panicoideae</taxon>
        <taxon>Panicodae</taxon>
        <taxon>Paniceae</taxon>
        <taxon>Cenchrinae</taxon>
        <taxon>Setaria</taxon>
    </lineage>
</organism>
<feature type="compositionally biased region" description="Basic and acidic residues" evidence="1">
    <location>
        <begin position="100"/>
        <end position="112"/>
    </location>
</feature>
<proteinExistence type="predicted"/>
<reference evidence="2" key="1">
    <citation type="journal article" date="2012" name="Nat. Biotechnol.">
        <title>Reference genome sequence of the model plant Setaria.</title>
        <authorList>
            <person name="Bennetzen J.L."/>
            <person name="Schmutz J."/>
            <person name="Wang H."/>
            <person name="Percifield R."/>
            <person name="Hawkins J."/>
            <person name="Pontaroli A.C."/>
            <person name="Estep M."/>
            <person name="Feng L."/>
            <person name="Vaughn J.N."/>
            <person name="Grimwood J."/>
            <person name="Jenkins J."/>
            <person name="Barry K."/>
            <person name="Lindquist E."/>
            <person name="Hellsten U."/>
            <person name="Deshpande S."/>
            <person name="Wang X."/>
            <person name="Wu X."/>
            <person name="Mitros T."/>
            <person name="Triplett J."/>
            <person name="Yang X."/>
            <person name="Ye C.Y."/>
            <person name="Mauro-Herrera M."/>
            <person name="Wang L."/>
            <person name="Li P."/>
            <person name="Sharma M."/>
            <person name="Sharma R."/>
            <person name="Ronald P.C."/>
            <person name="Panaud O."/>
            <person name="Kellogg E.A."/>
            <person name="Brutnell T.P."/>
            <person name="Doust A.N."/>
            <person name="Tuskan G.A."/>
            <person name="Rokhsar D."/>
            <person name="Devos K.M."/>
        </authorList>
    </citation>
    <scope>NUCLEOTIDE SEQUENCE [LARGE SCALE GENOMIC DNA]</scope>
    <source>
        <strain evidence="2">Yugu1</strain>
    </source>
</reference>
<gene>
    <name evidence="2" type="ORF">SETIT_9G187100v2</name>
</gene>
<name>A0A368SI27_SETIT</name>
<feature type="compositionally biased region" description="Basic and acidic residues" evidence="1">
    <location>
        <begin position="119"/>
        <end position="140"/>
    </location>
</feature>
<feature type="compositionally biased region" description="Polar residues" evidence="1">
    <location>
        <begin position="529"/>
        <end position="538"/>
    </location>
</feature>
<feature type="region of interest" description="Disordered" evidence="1">
    <location>
        <begin position="177"/>
        <end position="262"/>
    </location>
</feature>
<feature type="region of interest" description="Disordered" evidence="1">
    <location>
        <begin position="355"/>
        <end position="458"/>
    </location>
</feature>
<feature type="compositionally biased region" description="Pro residues" evidence="1">
    <location>
        <begin position="546"/>
        <end position="564"/>
    </location>
</feature>
<feature type="region of interest" description="Disordered" evidence="1">
    <location>
        <begin position="98"/>
        <end position="159"/>
    </location>
</feature>
<reference evidence="2" key="2">
    <citation type="submission" date="2015-07" db="EMBL/GenBank/DDBJ databases">
        <authorList>
            <person name="Noorani M."/>
        </authorList>
    </citation>
    <scope>NUCLEOTIDE SEQUENCE</scope>
    <source>
        <strain evidence="2">Yugu1</strain>
    </source>
</reference>
<feature type="region of interest" description="Disordered" evidence="1">
    <location>
        <begin position="526"/>
        <end position="584"/>
    </location>
</feature>
<feature type="compositionally biased region" description="Low complexity" evidence="1">
    <location>
        <begin position="145"/>
        <end position="159"/>
    </location>
</feature>
<accession>A0A368SI27</accession>
<evidence type="ECO:0000313" key="2">
    <source>
        <dbReference type="EMBL" id="RCV42085.1"/>
    </source>
</evidence>
<feature type="compositionally biased region" description="Low complexity" evidence="1">
    <location>
        <begin position="177"/>
        <end position="198"/>
    </location>
</feature>
<protein>
    <submittedName>
        <fullName evidence="2">Uncharacterized protein</fullName>
    </submittedName>
</protein>